<dbReference type="InterPro" id="IPR032508">
    <property type="entry name" value="FecR_C"/>
</dbReference>
<organism evidence="4 5">
    <name type="scientific">Proteiniphilum saccharofermentans</name>
    <dbReference type="NCBI Taxonomy" id="1642647"/>
    <lineage>
        <taxon>Bacteria</taxon>
        <taxon>Pseudomonadati</taxon>
        <taxon>Bacteroidota</taxon>
        <taxon>Bacteroidia</taxon>
        <taxon>Bacteroidales</taxon>
        <taxon>Dysgonomonadaceae</taxon>
        <taxon>Proteiniphilum</taxon>
    </lineage>
</organism>
<keyword evidence="5" id="KW-1185">Reference proteome</keyword>
<keyword evidence="1" id="KW-0472">Membrane</keyword>
<dbReference type="STRING" id="1642647.PSM36_0101"/>
<dbReference type="PANTHER" id="PTHR30273">
    <property type="entry name" value="PERIPLASMIC SIGNAL SENSOR AND SIGMA FACTOR ACTIVATOR FECR-RELATED"/>
    <property type="match status" value="1"/>
</dbReference>
<dbReference type="InterPro" id="IPR006860">
    <property type="entry name" value="FecR"/>
</dbReference>
<feature type="domain" description="Protein FecR C-terminal" evidence="3">
    <location>
        <begin position="258"/>
        <end position="325"/>
    </location>
</feature>
<dbReference type="PIRSF" id="PIRSF018266">
    <property type="entry name" value="FecR"/>
    <property type="match status" value="1"/>
</dbReference>
<feature type="transmembrane region" description="Helical" evidence="1">
    <location>
        <begin position="87"/>
        <end position="109"/>
    </location>
</feature>
<dbReference type="RefSeq" id="WP_076928327.1">
    <property type="nucleotide sequence ID" value="NZ_LT605205.1"/>
</dbReference>
<evidence type="ECO:0000256" key="1">
    <source>
        <dbReference type="SAM" id="Phobius"/>
    </source>
</evidence>
<evidence type="ECO:0000313" key="5">
    <source>
        <dbReference type="Proteomes" id="UP000187464"/>
    </source>
</evidence>
<dbReference type="Proteomes" id="UP000187464">
    <property type="component" value="Chromosome I"/>
</dbReference>
<dbReference type="PANTHER" id="PTHR30273:SF2">
    <property type="entry name" value="PROTEIN FECR"/>
    <property type="match status" value="1"/>
</dbReference>
<protein>
    <submittedName>
        <fullName evidence="4">FecR protein</fullName>
    </submittedName>
</protein>
<dbReference type="Gene3D" id="2.60.120.1440">
    <property type="match status" value="1"/>
</dbReference>
<evidence type="ECO:0000313" key="4">
    <source>
        <dbReference type="EMBL" id="SCD18937.1"/>
    </source>
</evidence>
<dbReference type="AlphaFoldDB" id="A0A1R3T371"/>
<dbReference type="InterPro" id="IPR012373">
    <property type="entry name" value="Ferrdict_sens_TM"/>
</dbReference>
<gene>
    <name evidence="4" type="ORF">PSM36_0101</name>
</gene>
<proteinExistence type="predicted"/>
<accession>A0A1R3T371</accession>
<keyword evidence="1" id="KW-0812">Transmembrane</keyword>
<dbReference type="Pfam" id="PF04773">
    <property type="entry name" value="FecR"/>
    <property type="match status" value="1"/>
</dbReference>
<dbReference type="Gene3D" id="3.55.50.30">
    <property type="match status" value="1"/>
</dbReference>
<dbReference type="FunFam" id="2.60.120.1440:FF:000001">
    <property type="entry name" value="Putative anti-sigma factor"/>
    <property type="match status" value="1"/>
</dbReference>
<evidence type="ECO:0000259" key="2">
    <source>
        <dbReference type="Pfam" id="PF04773"/>
    </source>
</evidence>
<feature type="domain" description="FecR protein" evidence="2">
    <location>
        <begin position="122"/>
        <end position="213"/>
    </location>
</feature>
<dbReference type="Pfam" id="PF16344">
    <property type="entry name" value="FecR_C"/>
    <property type="match status" value="1"/>
</dbReference>
<dbReference type="GO" id="GO:0016989">
    <property type="term" value="F:sigma factor antagonist activity"/>
    <property type="evidence" value="ECO:0007669"/>
    <property type="project" value="TreeGrafter"/>
</dbReference>
<name>A0A1R3T371_9BACT</name>
<sequence>MSEEIINLVEKFLSNSISREEMRRLLQAYQQKQISEKQLDDYYAVKWRNAGQYSSLFADESKGRVWKQFQQHMHQRLQKSPKQKSRWILYASVAAVALLFYMLGFAIHLTREGAQQELVVMVENGQKASVQLPDGSHVQLNSASELRYPPDFGKKDRTVKLTGEAYFDIKSNPDNPFIVQTHSGFQAKALGTKFNIKSYPDDKEITGTLIEGCIEVSSPQFSEVLNPNERILFDTKDMTFYKSRMHNANDAIFWMTGQFVFDKETLENIAKILERMYNVTFSFASPDIKEIQYSGKIKNNSMENVLNLITIVSPLQYTITGSHITFSKK</sequence>
<reference evidence="4 5" key="1">
    <citation type="submission" date="2016-08" db="EMBL/GenBank/DDBJ databases">
        <authorList>
            <person name="Seilhamer J.J."/>
        </authorList>
    </citation>
    <scope>NUCLEOTIDE SEQUENCE [LARGE SCALE GENOMIC DNA]</scope>
    <source>
        <strain evidence="4">M3/6</strain>
    </source>
</reference>
<dbReference type="EMBL" id="LT605205">
    <property type="protein sequence ID" value="SCD18937.1"/>
    <property type="molecule type" value="Genomic_DNA"/>
</dbReference>
<keyword evidence="1" id="KW-1133">Transmembrane helix</keyword>
<dbReference type="KEGG" id="psac:PSM36_0101"/>
<evidence type="ECO:0000259" key="3">
    <source>
        <dbReference type="Pfam" id="PF16344"/>
    </source>
</evidence>